<dbReference type="PROSITE" id="PS50995">
    <property type="entry name" value="HTH_MARR_2"/>
    <property type="match status" value="1"/>
</dbReference>
<evidence type="ECO:0000313" key="9">
    <source>
        <dbReference type="EMBL" id="KRM20029.1"/>
    </source>
</evidence>
<dbReference type="InterPro" id="IPR055166">
    <property type="entry name" value="Transc_reg_Sar_Rot_HTH"/>
</dbReference>
<keyword evidence="3" id="KW-0805">Transcription regulation</keyword>
<comment type="subcellular location">
    <subcellularLocation>
        <location evidence="1">Cytoplasm</location>
    </subcellularLocation>
</comment>
<dbReference type="InterPro" id="IPR000835">
    <property type="entry name" value="HTH_MarR-typ"/>
</dbReference>
<proteinExistence type="predicted"/>
<keyword evidence="5" id="KW-0238">DNA-binding</keyword>
<sequence length="112" mass="13106">MWQREEAGQTSTFIYEIQDALFLDTGTVSPVINKLVKKDLIKKVTDATDQRKKHIELTQQGRDLKAPVLERINQLQEKLEVEDEQEIVEHLKYIQKKYESILINSKLNNVIL</sequence>
<keyword evidence="10" id="KW-1185">Reference proteome</keyword>
<evidence type="ECO:0000313" key="10">
    <source>
        <dbReference type="Proteomes" id="UP000051054"/>
    </source>
</evidence>
<comment type="caution">
    <text evidence="9">The sequence shown here is derived from an EMBL/GenBank/DDBJ whole genome shotgun (WGS) entry which is preliminary data.</text>
</comment>
<dbReference type="AlphaFoldDB" id="A0A0R1WRI8"/>
<evidence type="ECO:0000256" key="7">
    <source>
        <dbReference type="ARBA" id="ARBA00040307"/>
    </source>
</evidence>
<evidence type="ECO:0000256" key="1">
    <source>
        <dbReference type="ARBA" id="ARBA00004496"/>
    </source>
</evidence>
<dbReference type="STRING" id="1423755.FC40_GL001165"/>
<dbReference type="PROSITE" id="PS01117">
    <property type="entry name" value="HTH_MARR_1"/>
    <property type="match status" value="1"/>
</dbReference>
<dbReference type="GO" id="GO:0003677">
    <property type="term" value="F:DNA binding"/>
    <property type="evidence" value="ECO:0007669"/>
    <property type="project" value="UniProtKB-KW"/>
</dbReference>
<dbReference type="eggNOG" id="COG1846">
    <property type="taxonomic scope" value="Bacteria"/>
</dbReference>
<dbReference type="InterPro" id="IPR023187">
    <property type="entry name" value="Tscrpt_reg_MarR-type_CS"/>
</dbReference>
<feature type="domain" description="HTH marR-type" evidence="8">
    <location>
        <begin position="1"/>
        <end position="100"/>
    </location>
</feature>
<evidence type="ECO:0000256" key="5">
    <source>
        <dbReference type="ARBA" id="ARBA00023125"/>
    </source>
</evidence>
<evidence type="ECO:0000256" key="6">
    <source>
        <dbReference type="ARBA" id="ARBA00023163"/>
    </source>
</evidence>
<evidence type="ECO:0000256" key="3">
    <source>
        <dbReference type="ARBA" id="ARBA00023015"/>
    </source>
</evidence>
<dbReference type="PANTHER" id="PTHR33164">
    <property type="entry name" value="TRANSCRIPTIONAL REGULATOR, MARR FAMILY"/>
    <property type="match status" value="1"/>
</dbReference>
<dbReference type="Pfam" id="PF22381">
    <property type="entry name" value="Staph_reg_Sar_Rot"/>
    <property type="match status" value="1"/>
</dbReference>
<dbReference type="EMBL" id="AZGD01000020">
    <property type="protein sequence ID" value="KRM20029.1"/>
    <property type="molecule type" value="Genomic_DNA"/>
</dbReference>
<keyword evidence="4" id="KW-0843">Virulence</keyword>
<evidence type="ECO:0000259" key="8">
    <source>
        <dbReference type="PROSITE" id="PS50995"/>
    </source>
</evidence>
<protein>
    <recommendedName>
        <fullName evidence="7">HTH-type transcriptional regulator MgrA</fullName>
    </recommendedName>
</protein>
<dbReference type="Gene3D" id="1.10.10.10">
    <property type="entry name" value="Winged helix-like DNA-binding domain superfamily/Winged helix DNA-binding domain"/>
    <property type="match status" value="1"/>
</dbReference>
<name>A0A0R1WRI8_9LACO</name>
<evidence type="ECO:0000256" key="4">
    <source>
        <dbReference type="ARBA" id="ARBA00023026"/>
    </source>
</evidence>
<dbReference type="InterPro" id="IPR036390">
    <property type="entry name" value="WH_DNA-bd_sf"/>
</dbReference>
<keyword evidence="6" id="KW-0804">Transcription</keyword>
<dbReference type="GO" id="GO:0006950">
    <property type="term" value="P:response to stress"/>
    <property type="evidence" value="ECO:0007669"/>
    <property type="project" value="TreeGrafter"/>
</dbReference>
<dbReference type="GO" id="GO:0005737">
    <property type="term" value="C:cytoplasm"/>
    <property type="evidence" value="ECO:0007669"/>
    <property type="project" value="UniProtKB-SubCell"/>
</dbReference>
<gene>
    <name evidence="9" type="ORF">FC40_GL001165</name>
</gene>
<keyword evidence="2" id="KW-0963">Cytoplasm</keyword>
<dbReference type="PATRIC" id="fig|1423755.3.peg.1228"/>
<dbReference type="SUPFAM" id="SSF46785">
    <property type="entry name" value="Winged helix' DNA-binding domain"/>
    <property type="match status" value="1"/>
</dbReference>
<accession>A0A0R1WRI8</accession>
<dbReference type="GO" id="GO:0003700">
    <property type="term" value="F:DNA-binding transcription factor activity"/>
    <property type="evidence" value="ECO:0007669"/>
    <property type="project" value="InterPro"/>
</dbReference>
<dbReference type="SMART" id="SM00347">
    <property type="entry name" value="HTH_MARR"/>
    <property type="match status" value="1"/>
</dbReference>
<reference evidence="9 10" key="1">
    <citation type="journal article" date="2015" name="Genome Announc.">
        <title>Expanding the biotechnology potential of lactobacilli through comparative genomics of 213 strains and associated genera.</title>
        <authorList>
            <person name="Sun Z."/>
            <person name="Harris H.M."/>
            <person name="McCann A."/>
            <person name="Guo C."/>
            <person name="Argimon S."/>
            <person name="Zhang W."/>
            <person name="Yang X."/>
            <person name="Jeffery I.B."/>
            <person name="Cooney J.C."/>
            <person name="Kagawa T.F."/>
            <person name="Liu W."/>
            <person name="Song Y."/>
            <person name="Salvetti E."/>
            <person name="Wrobel A."/>
            <person name="Rasinkangas P."/>
            <person name="Parkhill J."/>
            <person name="Rea M.C."/>
            <person name="O'Sullivan O."/>
            <person name="Ritari J."/>
            <person name="Douillard F.P."/>
            <person name="Paul Ross R."/>
            <person name="Yang R."/>
            <person name="Briner A.E."/>
            <person name="Felis G.E."/>
            <person name="de Vos W.M."/>
            <person name="Barrangou R."/>
            <person name="Klaenhammer T.R."/>
            <person name="Caufield P.W."/>
            <person name="Cui Y."/>
            <person name="Zhang H."/>
            <person name="O'Toole P.W."/>
        </authorList>
    </citation>
    <scope>NUCLEOTIDE SEQUENCE [LARGE SCALE GENOMIC DNA]</scope>
    <source>
        <strain evidence="9 10">DSM 18933</strain>
    </source>
</reference>
<dbReference type="InterPro" id="IPR036388">
    <property type="entry name" value="WH-like_DNA-bd_sf"/>
</dbReference>
<evidence type="ECO:0000256" key="2">
    <source>
        <dbReference type="ARBA" id="ARBA00022490"/>
    </source>
</evidence>
<dbReference type="PANTHER" id="PTHR33164:SF5">
    <property type="entry name" value="ORGANIC HYDROPEROXIDE RESISTANCE TRANSCRIPTIONAL REGULATOR"/>
    <property type="match status" value="1"/>
</dbReference>
<organism evidence="9 10">
    <name type="scientific">Ligilactobacillus hayakitensis DSM 18933 = JCM 14209</name>
    <dbReference type="NCBI Taxonomy" id="1423755"/>
    <lineage>
        <taxon>Bacteria</taxon>
        <taxon>Bacillati</taxon>
        <taxon>Bacillota</taxon>
        <taxon>Bacilli</taxon>
        <taxon>Lactobacillales</taxon>
        <taxon>Lactobacillaceae</taxon>
        <taxon>Ligilactobacillus</taxon>
    </lineage>
</organism>
<dbReference type="Proteomes" id="UP000051054">
    <property type="component" value="Unassembled WGS sequence"/>
</dbReference>
<dbReference type="InterPro" id="IPR039422">
    <property type="entry name" value="MarR/SlyA-like"/>
</dbReference>